<name>A0A1W1ZEY9_9BURK</name>
<gene>
    <name evidence="1" type="ORF">SAMN06296008_10570</name>
</gene>
<evidence type="ECO:0000313" key="1">
    <source>
        <dbReference type="EMBL" id="SMC46989.1"/>
    </source>
</evidence>
<accession>A0A1W1ZEY9</accession>
<organism evidence="1 2">
    <name type="scientific">Polynucleobacter kasalickyi</name>
    <dbReference type="NCBI Taxonomy" id="1938817"/>
    <lineage>
        <taxon>Bacteria</taxon>
        <taxon>Pseudomonadati</taxon>
        <taxon>Pseudomonadota</taxon>
        <taxon>Betaproteobacteria</taxon>
        <taxon>Burkholderiales</taxon>
        <taxon>Burkholderiaceae</taxon>
        <taxon>Polynucleobacter</taxon>
    </lineage>
</organism>
<dbReference type="AlphaFoldDB" id="A0A1W1ZEY9"/>
<reference evidence="1 2" key="1">
    <citation type="submission" date="2017-04" db="EMBL/GenBank/DDBJ databases">
        <authorList>
            <person name="Afonso C.L."/>
            <person name="Miller P.J."/>
            <person name="Scott M.A."/>
            <person name="Spackman E."/>
            <person name="Goraichik I."/>
            <person name="Dimitrov K.M."/>
            <person name="Suarez D.L."/>
            <person name="Swayne D.E."/>
        </authorList>
    </citation>
    <scope>NUCLEOTIDE SEQUENCE [LARGE SCALE GENOMIC DNA]</scope>
    <source>
        <strain evidence="1 2">VK13</strain>
    </source>
</reference>
<protein>
    <recommendedName>
        <fullName evidence="3">C-type lysozyme inhibitor domain-containing protein</fullName>
    </recommendedName>
</protein>
<sequence>MVLIVTSMSMSNHKQAPFPIHYFYQTFVLVVLCIPMLTGMVQVQAAEKKTQKNNSAASNKSDAKKFDEMKLTDASIWRCENNVIVKTAESSQGYLMLWNNKLYVMSKIDALRGVQRYTNDTYHLNWIEIPDKAMLFDFKIGQRVLDYCKTPELVANSPRMNQEDLMK</sequence>
<proteinExistence type="predicted"/>
<dbReference type="STRING" id="1938817.SAMN06296008_10570"/>
<dbReference type="EMBL" id="FWXJ01000005">
    <property type="protein sequence ID" value="SMC46989.1"/>
    <property type="molecule type" value="Genomic_DNA"/>
</dbReference>
<dbReference type="Proteomes" id="UP000192708">
    <property type="component" value="Unassembled WGS sequence"/>
</dbReference>
<evidence type="ECO:0008006" key="3">
    <source>
        <dbReference type="Google" id="ProtNLM"/>
    </source>
</evidence>
<evidence type="ECO:0000313" key="2">
    <source>
        <dbReference type="Proteomes" id="UP000192708"/>
    </source>
</evidence>
<keyword evidence="2" id="KW-1185">Reference proteome</keyword>